<dbReference type="CDD" id="cd00093">
    <property type="entry name" value="HTH_XRE"/>
    <property type="match status" value="1"/>
</dbReference>
<feature type="domain" description="HTH cro/C1-type" evidence="4">
    <location>
        <begin position="19"/>
        <end position="73"/>
    </location>
</feature>
<protein>
    <submittedName>
        <fullName evidence="5">DNA-binding transcriptional regulator, XRE-family HTH domain</fullName>
    </submittedName>
</protein>
<sequence length="87" mass="9772">MKNQDNLIHPIRLTFCNNVRLIRRLKDISQEALALEAGISRVYMSGIESGTRAVSIDIMGKIADALNVEVTDLLKTDYNVDNLINKK</sequence>
<proteinExistence type="predicted"/>
<keyword evidence="1" id="KW-0805">Transcription regulation</keyword>
<name>A0A286EWK8_9NEIS</name>
<keyword evidence="6" id="KW-1185">Reference proteome</keyword>
<dbReference type="Pfam" id="PF01381">
    <property type="entry name" value="HTH_3"/>
    <property type="match status" value="1"/>
</dbReference>
<evidence type="ECO:0000256" key="2">
    <source>
        <dbReference type="ARBA" id="ARBA00023125"/>
    </source>
</evidence>
<dbReference type="GO" id="GO:0005829">
    <property type="term" value="C:cytosol"/>
    <property type="evidence" value="ECO:0007669"/>
    <property type="project" value="TreeGrafter"/>
</dbReference>
<accession>A0A286EWK8</accession>
<dbReference type="InterPro" id="IPR010982">
    <property type="entry name" value="Lambda_DNA-bd_dom_sf"/>
</dbReference>
<dbReference type="Proteomes" id="UP000219669">
    <property type="component" value="Unassembled WGS sequence"/>
</dbReference>
<evidence type="ECO:0000313" key="6">
    <source>
        <dbReference type="Proteomes" id="UP000219669"/>
    </source>
</evidence>
<keyword evidence="3" id="KW-0804">Transcription</keyword>
<dbReference type="EMBL" id="OCNF01000042">
    <property type="protein sequence ID" value="SOD75322.1"/>
    <property type="molecule type" value="Genomic_DNA"/>
</dbReference>
<evidence type="ECO:0000256" key="1">
    <source>
        <dbReference type="ARBA" id="ARBA00023015"/>
    </source>
</evidence>
<dbReference type="PROSITE" id="PS50943">
    <property type="entry name" value="HTH_CROC1"/>
    <property type="match status" value="1"/>
</dbReference>
<dbReference type="SUPFAM" id="SSF47413">
    <property type="entry name" value="lambda repressor-like DNA-binding domains"/>
    <property type="match status" value="1"/>
</dbReference>
<organism evidence="5 6">
    <name type="scientific">Alysiella filiformis DSM 16848</name>
    <dbReference type="NCBI Taxonomy" id="1120981"/>
    <lineage>
        <taxon>Bacteria</taxon>
        <taxon>Pseudomonadati</taxon>
        <taxon>Pseudomonadota</taxon>
        <taxon>Betaproteobacteria</taxon>
        <taxon>Neisseriales</taxon>
        <taxon>Neisseriaceae</taxon>
        <taxon>Alysiella</taxon>
    </lineage>
</organism>
<dbReference type="AlphaFoldDB" id="A0A286EWK8"/>
<dbReference type="RefSeq" id="WP_097115298.1">
    <property type="nucleotide sequence ID" value="NZ_CP083931.1"/>
</dbReference>
<dbReference type="Gene3D" id="1.10.260.40">
    <property type="entry name" value="lambda repressor-like DNA-binding domains"/>
    <property type="match status" value="1"/>
</dbReference>
<dbReference type="PANTHER" id="PTHR46797:SF23">
    <property type="entry name" value="HTH-TYPE TRANSCRIPTIONAL REGULATOR SUTR"/>
    <property type="match status" value="1"/>
</dbReference>
<gene>
    <name evidence="5" type="ORF">SAMN02746062_02352</name>
</gene>
<reference evidence="5 6" key="1">
    <citation type="submission" date="2017-09" db="EMBL/GenBank/DDBJ databases">
        <authorList>
            <person name="Ehlers B."/>
            <person name="Leendertz F.H."/>
        </authorList>
    </citation>
    <scope>NUCLEOTIDE SEQUENCE [LARGE SCALE GENOMIC DNA]</scope>
    <source>
        <strain evidence="5 6">DSM 16848</strain>
    </source>
</reference>
<keyword evidence="2 5" id="KW-0238">DNA-binding</keyword>
<evidence type="ECO:0000313" key="5">
    <source>
        <dbReference type="EMBL" id="SOD75322.1"/>
    </source>
</evidence>
<dbReference type="InterPro" id="IPR001387">
    <property type="entry name" value="Cro/C1-type_HTH"/>
</dbReference>
<dbReference type="GO" id="GO:0003700">
    <property type="term" value="F:DNA-binding transcription factor activity"/>
    <property type="evidence" value="ECO:0007669"/>
    <property type="project" value="TreeGrafter"/>
</dbReference>
<evidence type="ECO:0000256" key="3">
    <source>
        <dbReference type="ARBA" id="ARBA00023163"/>
    </source>
</evidence>
<dbReference type="InterPro" id="IPR050807">
    <property type="entry name" value="TransReg_Diox_bact_type"/>
</dbReference>
<dbReference type="SMART" id="SM00530">
    <property type="entry name" value="HTH_XRE"/>
    <property type="match status" value="1"/>
</dbReference>
<dbReference type="GO" id="GO:0003677">
    <property type="term" value="F:DNA binding"/>
    <property type="evidence" value="ECO:0007669"/>
    <property type="project" value="UniProtKB-KW"/>
</dbReference>
<dbReference type="OrthoDB" id="8527856at2"/>
<dbReference type="PANTHER" id="PTHR46797">
    <property type="entry name" value="HTH-TYPE TRANSCRIPTIONAL REGULATOR"/>
    <property type="match status" value="1"/>
</dbReference>
<evidence type="ECO:0000259" key="4">
    <source>
        <dbReference type="PROSITE" id="PS50943"/>
    </source>
</evidence>